<organism evidence="6">
    <name type="scientific">Tanacetum cinerariifolium</name>
    <name type="common">Dalmatian daisy</name>
    <name type="synonym">Chrysanthemum cinerariifolium</name>
    <dbReference type="NCBI Taxonomy" id="118510"/>
    <lineage>
        <taxon>Eukaryota</taxon>
        <taxon>Viridiplantae</taxon>
        <taxon>Streptophyta</taxon>
        <taxon>Embryophyta</taxon>
        <taxon>Tracheophyta</taxon>
        <taxon>Spermatophyta</taxon>
        <taxon>Magnoliopsida</taxon>
        <taxon>eudicotyledons</taxon>
        <taxon>Gunneridae</taxon>
        <taxon>Pentapetalae</taxon>
        <taxon>asterids</taxon>
        <taxon>campanulids</taxon>
        <taxon>Asterales</taxon>
        <taxon>Asteraceae</taxon>
        <taxon>Asteroideae</taxon>
        <taxon>Anthemideae</taxon>
        <taxon>Anthemidinae</taxon>
        <taxon>Tanacetum</taxon>
    </lineage>
</organism>
<feature type="compositionally biased region" description="Low complexity" evidence="3">
    <location>
        <begin position="1791"/>
        <end position="1835"/>
    </location>
</feature>
<dbReference type="PANTHER" id="PTHR11439:SF509">
    <property type="entry name" value="RNA-DIRECTED DNA POLYMERASE"/>
    <property type="match status" value="1"/>
</dbReference>
<evidence type="ECO:0000313" key="6">
    <source>
        <dbReference type="EMBL" id="GEU68609.1"/>
    </source>
</evidence>
<feature type="domain" description="Reverse transcriptase Ty1/copia-type" evidence="4">
    <location>
        <begin position="1071"/>
        <end position="1162"/>
    </location>
</feature>
<protein>
    <recommendedName>
        <fullName evidence="7">Retrovirus-related Pol polyprotein from transposon TNT 1-94</fullName>
    </recommendedName>
</protein>
<feature type="compositionally biased region" description="Polar residues" evidence="3">
    <location>
        <begin position="779"/>
        <end position="789"/>
    </location>
</feature>
<evidence type="ECO:0000259" key="4">
    <source>
        <dbReference type="Pfam" id="PF07727"/>
    </source>
</evidence>
<keyword evidence="1" id="KW-0064">Aspartyl protease</keyword>
<evidence type="ECO:0000256" key="2">
    <source>
        <dbReference type="SAM" id="Coils"/>
    </source>
</evidence>
<feature type="domain" description="Reverse transcriptase Ty1/copia-type" evidence="4">
    <location>
        <begin position="984"/>
        <end position="1065"/>
    </location>
</feature>
<dbReference type="Pfam" id="PF07727">
    <property type="entry name" value="RVT_2"/>
    <property type="match status" value="2"/>
</dbReference>
<dbReference type="PANTHER" id="PTHR11439">
    <property type="entry name" value="GAG-POL-RELATED RETROTRANSPOSON"/>
    <property type="match status" value="1"/>
</dbReference>
<keyword evidence="1" id="KW-0378">Hydrolase</keyword>
<name>A0A6L2M578_TANCI</name>
<feature type="coiled-coil region" evidence="2">
    <location>
        <begin position="590"/>
        <end position="624"/>
    </location>
</feature>
<dbReference type="EMBL" id="BKCJ010005782">
    <property type="protein sequence ID" value="GEU68609.1"/>
    <property type="molecule type" value="Genomic_DNA"/>
</dbReference>
<accession>A0A6L2M578</accession>
<feature type="region of interest" description="Disordered" evidence="3">
    <location>
        <begin position="1711"/>
        <end position="1730"/>
    </location>
</feature>
<evidence type="ECO:0000259" key="5">
    <source>
        <dbReference type="Pfam" id="PF22936"/>
    </source>
</evidence>
<feature type="compositionally biased region" description="Low complexity" evidence="3">
    <location>
        <begin position="1468"/>
        <end position="1485"/>
    </location>
</feature>
<keyword evidence="2" id="KW-0175">Coiled coil</keyword>
<keyword evidence="1" id="KW-0645">Protease</keyword>
<proteinExistence type="predicted"/>
<reference evidence="6" key="1">
    <citation type="journal article" date="2019" name="Sci. Rep.">
        <title>Draft genome of Tanacetum cinerariifolium, the natural source of mosquito coil.</title>
        <authorList>
            <person name="Yamashiro T."/>
            <person name="Shiraishi A."/>
            <person name="Satake H."/>
            <person name="Nakayama K."/>
        </authorList>
    </citation>
    <scope>NUCLEOTIDE SEQUENCE</scope>
</reference>
<dbReference type="GO" id="GO:0004190">
    <property type="term" value="F:aspartic-type endopeptidase activity"/>
    <property type="evidence" value="ECO:0007669"/>
    <property type="project" value="UniProtKB-KW"/>
</dbReference>
<feature type="region of interest" description="Disordered" evidence="3">
    <location>
        <begin position="1760"/>
        <end position="1835"/>
    </location>
</feature>
<dbReference type="InterPro" id="IPR013103">
    <property type="entry name" value="RVT_2"/>
</dbReference>
<evidence type="ECO:0000256" key="1">
    <source>
        <dbReference type="ARBA" id="ARBA00022750"/>
    </source>
</evidence>
<dbReference type="InterPro" id="IPR043502">
    <property type="entry name" value="DNA/RNA_pol_sf"/>
</dbReference>
<feature type="compositionally biased region" description="Low complexity" evidence="3">
    <location>
        <begin position="176"/>
        <end position="195"/>
    </location>
</feature>
<dbReference type="InterPro" id="IPR054722">
    <property type="entry name" value="PolX-like_BBD"/>
</dbReference>
<feature type="region of interest" description="Disordered" evidence="3">
    <location>
        <begin position="176"/>
        <end position="196"/>
    </location>
</feature>
<evidence type="ECO:0008006" key="7">
    <source>
        <dbReference type="Google" id="ProtNLM"/>
    </source>
</evidence>
<feature type="region of interest" description="Disordered" evidence="3">
    <location>
        <begin position="779"/>
        <end position="827"/>
    </location>
</feature>
<gene>
    <name evidence="6" type="ORF">Tci_040587</name>
</gene>
<comment type="caution">
    <text evidence="6">The sequence shown here is derived from an EMBL/GenBank/DDBJ whole genome shotgun (WGS) entry which is preliminary data.</text>
</comment>
<sequence length="1859" mass="210777">MGTVRETLAEGTEGAPHLGLERPRVYSGLYLEEKDRYNADIRATNILLQGLPKDIYTLINHYIDAKDIWDNMKMLLEETIHAYYVRFAKLINDMQNIEMTMSRMQLNSKLVNNMFPEWGRSVTAVKLNRGLRDSNYDQLYAYLKQHEAHANENKMMLDRFTHNNVDPLALLSNLSHQQSYSQSSTTPPSTYVSPHLTDNTHLDSGLSLMDNLIKNLTNTLSLLTQSYKTFLPQTNNQLKTSSNIRNQATVQDGQARQIKYYNCNGIGHIARNFTQPKRPQNSDYFKDKILLMQAQENRVALDEEKLLFLAGGQDNAIDEDAPMVQTMFMANLSSTDTVYDEVSLSYDSDILFEVHDHDHYQDAVYEHHEEHEMHDNVQLNHVVNSHADYKSDSNMISYDQYVKDNAMPGVKSNVSYVPNDAYMIIYNDMYEPHSQSISKTSWNIVVDNLLTAELVTYKEQVELYERRARKHDRIKQKNLLIANDNLIAECLSKEVFYVSTNSELNVSRFTEMHVANIIVEARCLELEAELSNLRDKSHNDNHNELVNRFSNLVVHHLNLQLKYQNLKDNFRNNPPTPAKDTFDFDSVFVIRKMQDSLQGKDNVIKQLKKQISHLQETRSAADCTLNFKALDSQITQLTKKVTVLQAQNYLFRAENGKIKQHYKELYDSIKITRKNAIDVEPIPSRLRNNMEAHLDYLRQLKESFKTIREIVEEAKVVRPLDSSIVSAFRYTKHSQELLEYAIGTCSQDSHQQDKKHASAPLIRKTQVTLQNNVTRVNRCTDASGSQPRSNTKKNKISQAKGVNKMKVEEHPRTNKSHLRTTNRVDSSSRSKRTVVQIVLWYLDSGCSKHMTGDRSRLMKFVKKFIETVRFGNDHFGAIMGYGDYVIGDSVIPRLEPPRVERPVLPASVVQVPVNSAGTPSSTTIDQDAPSLSISPSSSALQSLSLHQGVAAESTLIDDNLVALVDNNPLINVFAPEPTSDASSSKDIYEIKLDEYGDVLKNKARLVAKGYRQEDGIDFEESFSPVVRIEAIRIFIANATNINMTIYQMDVKTAFLNGELKEEVYGAVDPTLFTWKTGKHILFVQIYVDDIVFSSTELKAYDIFSNEMSSKFQMSMMGKMSFFLGLQVFQSPRGIFINQSKFALEILKKFGLDSCDPVNTPIVDQLKLNEDPLGMPIDETRFLSMVGSLMYLTASRPDLVFAVYMCARGTINWGLCYPKYIAMALTAYADADHARCQDTRRNTIEDVNVNAPAEEAPAMAPPTRYLKVIRTLSAVVTNDMFQSWRPLTTIISLCLTGKTSGFKRPRAPVLQILWGIVNRAYIDYAERMWEEFTQSIHSFVEDKKNLALHTQGKKKVNHIVIPSIRFTKLIIHHLQSKHKFHPKPYSPLHLPYEEYILRYLKFSAKGTKQEVFGMPILKELITANIQGEQYYKEYLEKVAKHQTYLADEEGSDPDSPAPKPAKATKKSKPSAPKAAPVTKPVVAQQPKPKPKPTKSLSLVDEFVNKEGDMQREVEESLKSVHDAPRGSLLSMVIREPDYGKFQLLPENPMRKCLMWSKLELKMKARLDQTLVYLLKARLDQTLATDVSTQQNPKLMDEGFTPTAYPNVQENLKLTVDKQVILEEPASSTRTLSSLQHLAKDFSFGDLFFNDKPSEAENKKTTIETKAKSMVYVTIQQDTSTIPPITTPVIDLTSRPDSPNVHHPLQAMATETTRTTTKTITHPPPPQPQQSTIDSILIKRIALEKSMNHDHTDELLKDLAEARRKKKKRHDSPKTPPGSPPHQLPPPPPPAGPSGTSRSSRASRSSQLPLPHLPSSTSQSDQSKSTATPSSSKTAAIAKYTAWTTTDTRLRPSVSLIPKDL</sequence>
<dbReference type="SUPFAM" id="SSF56672">
    <property type="entry name" value="DNA/RNA polymerases"/>
    <property type="match status" value="1"/>
</dbReference>
<evidence type="ECO:0000256" key="3">
    <source>
        <dbReference type="SAM" id="MobiDB-lite"/>
    </source>
</evidence>
<dbReference type="Pfam" id="PF22936">
    <property type="entry name" value="Pol_BBD"/>
    <property type="match status" value="1"/>
</dbReference>
<feature type="region of interest" description="Disordered" evidence="3">
    <location>
        <begin position="1444"/>
        <end position="1495"/>
    </location>
</feature>
<feature type="compositionally biased region" description="Pro residues" evidence="3">
    <location>
        <begin position="1772"/>
        <end position="1790"/>
    </location>
</feature>
<feature type="domain" description="Retrovirus-related Pol polyprotein from transposon TNT 1-94-like beta-barrel" evidence="5">
    <location>
        <begin position="840"/>
        <end position="885"/>
    </location>
</feature>